<proteinExistence type="predicted"/>
<evidence type="ECO:0000256" key="3">
    <source>
        <dbReference type="ARBA" id="ARBA00023163"/>
    </source>
</evidence>
<dbReference type="Proteomes" id="UP000248553">
    <property type="component" value="Unassembled WGS sequence"/>
</dbReference>
<reference evidence="6" key="1">
    <citation type="submission" date="2018-05" db="EMBL/GenBank/DDBJ databases">
        <authorList>
            <person name="Nie L."/>
        </authorList>
    </citation>
    <scope>NUCLEOTIDE SEQUENCE [LARGE SCALE GENOMIC DNA]</scope>
    <source>
        <strain evidence="6">NL</strain>
    </source>
</reference>
<protein>
    <submittedName>
        <fullName evidence="5">AraC family transcriptional regulator</fullName>
    </submittedName>
</protein>
<keyword evidence="6" id="KW-1185">Reference proteome</keyword>
<dbReference type="InterPro" id="IPR050204">
    <property type="entry name" value="AraC_XylS_family_regulators"/>
</dbReference>
<dbReference type="EMBL" id="QHKM01000001">
    <property type="protein sequence ID" value="RAK70545.1"/>
    <property type="molecule type" value="Genomic_DNA"/>
</dbReference>
<feature type="domain" description="HTH araC/xylS-type" evidence="4">
    <location>
        <begin position="161"/>
        <end position="262"/>
    </location>
</feature>
<comment type="caution">
    <text evidence="5">The sequence shown here is derived from an EMBL/GenBank/DDBJ whole genome shotgun (WGS) entry which is preliminary data.</text>
</comment>
<dbReference type="PROSITE" id="PS01124">
    <property type="entry name" value="HTH_ARAC_FAMILY_2"/>
    <property type="match status" value="1"/>
</dbReference>
<keyword evidence="1" id="KW-0805">Transcription regulation</keyword>
<evidence type="ECO:0000313" key="5">
    <source>
        <dbReference type="EMBL" id="RAK70545.1"/>
    </source>
</evidence>
<dbReference type="InterPro" id="IPR018060">
    <property type="entry name" value="HTH_AraC"/>
</dbReference>
<dbReference type="GO" id="GO:0043565">
    <property type="term" value="F:sequence-specific DNA binding"/>
    <property type="evidence" value="ECO:0007669"/>
    <property type="project" value="InterPro"/>
</dbReference>
<dbReference type="Pfam" id="PF12833">
    <property type="entry name" value="HTH_18"/>
    <property type="match status" value="1"/>
</dbReference>
<dbReference type="PANTHER" id="PTHR46796">
    <property type="entry name" value="HTH-TYPE TRANSCRIPTIONAL ACTIVATOR RHAS-RELATED"/>
    <property type="match status" value="1"/>
</dbReference>
<dbReference type="Gene3D" id="1.10.10.60">
    <property type="entry name" value="Homeodomain-like"/>
    <property type="match status" value="1"/>
</dbReference>
<evidence type="ECO:0000313" key="6">
    <source>
        <dbReference type="Proteomes" id="UP000248553"/>
    </source>
</evidence>
<sequence>MVLLDMLPSAPLRTWVRLIQVIEFAFDGAGPLPFKAYPPRPEHCLAFYPRDAEDVAYPDGPARQAKPRAVLIGQHAVVSHRYVGRRFLALQVVLQPGALYRLTGIPQPLLTNTYVDAEAVWGAELRALNERLSGLASWPEMLPHVEAFLLTRVARSRGAAHPVEAAAQRLLLAPAGLSLAALADYACLSPRQLNRQFEQRLGVSPHLYARISRFDRAFRFKNSHPDLDWLSVAVACGYHDHQHLAKDYRAFTGHSPSAFFQLDNQAPERQFGLFEG</sequence>
<keyword evidence="2" id="KW-0238">DNA-binding</keyword>
<dbReference type="RefSeq" id="WP_111477295.1">
    <property type="nucleotide sequence ID" value="NZ_QHKM01000001.1"/>
</dbReference>
<accession>A0A328BV24</accession>
<evidence type="ECO:0000259" key="4">
    <source>
        <dbReference type="PROSITE" id="PS01124"/>
    </source>
</evidence>
<keyword evidence="3" id="KW-0804">Transcription</keyword>
<organism evidence="5 6">
    <name type="scientific">Hymenobacter edaphi</name>
    <dbReference type="NCBI Taxonomy" id="2211146"/>
    <lineage>
        <taxon>Bacteria</taxon>
        <taxon>Pseudomonadati</taxon>
        <taxon>Bacteroidota</taxon>
        <taxon>Cytophagia</taxon>
        <taxon>Cytophagales</taxon>
        <taxon>Hymenobacteraceae</taxon>
        <taxon>Hymenobacter</taxon>
    </lineage>
</organism>
<dbReference type="GO" id="GO:0003700">
    <property type="term" value="F:DNA-binding transcription factor activity"/>
    <property type="evidence" value="ECO:0007669"/>
    <property type="project" value="InterPro"/>
</dbReference>
<name>A0A328BV24_9BACT</name>
<dbReference type="PANTHER" id="PTHR46796:SF15">
    <property type="entry name" value="BLL1074 PROTEIN"/>
    <property type="match status" value="1"/>
</dbReference>
<gene>
    <name evidence="5" type="ORF">DLM85_06840</name>
</gene>
<dbReference type="SMART" id="SM00342">
    <property type="entry name" value="HTH_ARAC"/>
    <property type="match status" value="1"/>
</dbReference>
<evidence type="ECO:0000256" key="2">
    <source>
        <dbReference type="ARBA" id="ARBA00023125"/>
    </source>
</evidence>
<dbReference type="OrthoDB" id="635259at2"/>
<evidence type="ECO:0000256" key="1">
    <source>
        <dbReference type="ARBA" id="ARBA00023015"/>
    </source>
</evidence>
<dbReference type="AlphaFoldDB" id="A0A328BV24"/>